<dbReference type="EMBL" id="PYMB01000022">
    <property type="protein sequence ID" value="PSW08246.1"/>
    <property type="molecule type" value="Genomic_DNA"/>
</dbReference>
<organism evidence="1 2">
    <name type="scientific">Photobacterium rosenbergii</name>
    <dbReference type="NCBI Taxonomy" id="294936"/>
    <lineage>
        <taxon>Bacteria</taxon>
        <taxon>Pseudomonadati</taxon>
        <taxon>Pseudomonadota</taxon>
        <taxon>Gammaproteobacteria</taxon>
        <taxon>Vibrionales</taxon>
        <taxon>Vibrionaceae</taxon>
        <taxon>Photobacterium</taxon>
    </lineage>
</organism>
<comment type="caution">
    <text evidence="1">The sequence shown here is derived from an EMBL/GenBank/DDBJ whole genome shotgun (WGS) entry which is preliminary data.</text>
</comment>
<name>A0A2T3N6E3_9GAMM</name>
<dbReference type="RefSeq" id="WP_107300657.1">
    <property type="nucleotide sequence ID" value="NZ_PYMB01000022.1"/>
</dbReference>
<accession>A0A2T3N6E3</accession>
<protein>
    <recommendedName>
        <fullName evidence="3">EAL domain-containing protein</fullName>
    </recommendedName>
</protein>
<dbReference type="Proteomes" id="UP000241346">
    <property type="component" value="Unassembled WGS sequence"/>
</dbReference>
<evidence type="ECO:0000313" key="1">
    <source>
        <dbReference type="EMBL" id="PSW08246.1"/>
    </source>
</evidence>
<evidence type="ECO:0008006" key="3">
    <source>
        <dbReference type="Google" id="ProtNLM"/>
    </source>
</evidence>
<proteinExistence type="predicted"/>
<dbReference type="AlphaFoldDB" id="A0A2T3N6E3"/>
<gene>
    <name evidence="1" type="ORF">C9J01_24050</name>
</gene>
<evidence type="ECO:0000313" key="2">
    <source>
        <dbReference type="Proteomes" id="UP000241346"/>
    </source>
</evidence>
<sequence>MLDINDYSNYIVTLEPVINSSRVIVGYDIGLKNKDDVLGCDAILDYSEKLNLIIYMLDKLTYLIEGQAKRNSFSNTIFYITLESEYLNEPRVLIFVSVLKNLLENKKSSLVFTLQYSDFIDNSSHLYSYEYYYQQYSQIDIGVICTDTVNFHQLYYQLELQKNNNISVVKLSIDLRWFKDIITQVSPICKKKGTMIFFENVNDDGLFFEASNISNAMCKGRVAGGVMYLI</sequence>
<reference evidence="1 2" key="1">
    <citation type="submission" date="2018-03" db="EMBL/GenBank/DDBJ databases">
        <title>Whole genome sequencing of Histamine producing bacteria.</title>
        <authorList>
            <person name="Butler K."/>
        </authorList>
    </citation>
    <scope>NUCLEOTIDE SEQUENCE [LARGE SCALE GENOMIC DNA]</scope>
    <source>
        <strain evidence="1 2">DSM 19138</strain>
    </source>
</reference>